<reference evidence="1 2" key="1">
    <citation type="submission" date="2019-06" db="EMBL/GenBank/DDBJ databases">
        <authorList>
            <person name="Lee I."/>
            <person name="Jang G.I."/>
            <person name="Hwang C.Y."/>
        </authorList>
    </citation>
    <scope>NUCLEOTIDE SEQUENCE [LARGE SCALE GENOMIC DNA]</scope>
    <source>
        <strain evidence="1 2">PAMC 28131</strain>
    </source>
</reference>
<accession>A0A501XH92</accession>
<protein>
    <submittedName>
        <fullName evidence="1">Uncharacterized protein</fullName>
    </submittedName>
</protein>
<gene>
    <name evidence="1" type="ORF">FJQ54_12705</name>
</gene>
<dbReference type="Proteomes" id="UP000319897">
    <property type="component" value="Unassembled WGS sequence"/>
</dbReference>
<dbReference type="AlphaFoldDB" id="A0A501XH92"/>
<name>A0A501XH92_9SPHN</name>
<dbReference type="EMBL" id="VFSU01000029">
    <property type="protein sequence ID" value="TPE59789.1"/>
    <property type="molecule type" value="Genomic_DNA"/>
</dbReference>
<organism evidence="1 2">
    <name type="scientific">Sandaracinobacter neustonicus</name>
    <dbReference type="NCBI Taxonomy" id="1715348"/>
    <lineage>
        <taxon>Bacteria</taxon>
        <taxon>Pseudomonadati</taxon>
        <taxon>Pseudomonadota</taxon>
        <taxon>Alphaproteobacteria</taxon>
        <taxon>Sphingomonadales</taxon>
        <taxon>Sphingosinicellaceae</taxon>
        <taxon>Sandaracinobacter</taxon>
    </lineage>
</organism>
<proteinExistence type="predicted"/>
<comment type="caution">
    <text evidence="1">The sequence shown here is derived from an EMBL/GenBank/DDBJ whole genome shotgun (WGS) entry which is preliminary data.</text>
</comment>
<dbReference type="OrthoDB" id="9798846at2"/>
<sequence length="70" mass="8101">MDMTETLRNAALEAEAWRVRLSVTSITNETLMAFFRWRDEPVNGEAYDAAERAGRMRAAAVERAEKRWKP</sequence>
<evidence type="ECO:0000313" key="1">
    <source>
        <dbReference type="EMBL" id="TPE59789.1"/>
    </source>
</evidence>
<evidence type="ECO:0000313" key="2">
    <source>
        <dbReference type="Proteomes" id="UP000319897"/>
    </source>
</evidence>
<keyword evidence="2" id="KW-1185">Reference proteome</keyword>
<dbReference type="RefSeq" id="WP_140928798.1">
    <property type="nucleotide sequence ID" value="NZ_VFSU01000029.1"/>
</dbReference>